<dbReference type="EMBL" id="CAADFS010000043">
    <property type="protein sequence ID" value="VFK47240.1"/>
    <property type="molecule type" value="Genomic_DNA"/>
</dbReference>
<dbReference type="InterPro" id="IPR004175">
    <property type="entry name" value="RNA_CPDase"/>
</dbReference>
<feature type="domain" description="Phosphoesterase HXTX" evidence="3">
    <location>
        <begin position="19"/>
        <end position="94"/>
    </location>
</feature>
<dbReference type="SUPFAM" id="SSF55144">
    <property type="entry name" value="LigT-like"/>
    <property type="match status" value="1"/>
</dbReference>
<dbReference type="GO" id="GO:0016874">
    <property type="term" value="F:ligase activity"/>
    <property type="evidence" value="ECO:0007669"/>
    <property type="project" value="UniProtKB-KW"/>
</dbReference>
<dbReference type="PANTHER" id="PTHR35561:SF1">
    <property type="entry name" value="RNA 2',3'-CYCLIC PHOSPHODIESTERASE"/>
    <property type="match status" value="1"/>
</dbReference>
<dbReference type="AlphaFoldDB" id="A0A450Z0D6"/>
<dbReference type="NCBIfam" id="TIGR02258">
    <property type="entry name" value="2_5_ligase"/>
    <property type="match status" value="1"/>
</dbReference>
<dbReference type="HAMAP" id="MF_01940">
    <property type="entry name" value="RNA_CPDase"/>
    <property type="match status" value="1"/>
</dbReference>
<keyword evidence="4" id="KW-0436">Ligase</keyword>
<proteinExistence type="inferred from homology"/>
<sequence length="187" mass="20714">MNSSPNTPEPSRRLFFALWPTEPIRQALAEIARSVVCRGNPVSARNFHVTLAFLGPVDARRRDCMERMAAEVEAEPFVLRLNRMGCFSRAGIAWSGASRTPQGLISLVEGLHGRLAECGFIPEKRPFTPHVTLFRKARVESGSHKAVEWAVDGFCLVESHRRFLLEPAIASCAVGRCVMIRETPGGE</sequence>
<reference evidence="4" key="1">
    <citation type="submission" date="2019-02" db="EMBL/GenBank/DDBJ databases">
        <authorList>
            <person name="Gruber-Vodicka R. H."/>
            <person name="Seah K. B. B."/>
        </authorList>
    </citation>
    <scope>NUCLEOTIDE SEQUENCE</scope>
    <source>
        <strain evidence="4">BECK_BZ123</strain>
    </source>
</reference>
<accession>A0A450Z0D6</accession>
<keyword evidence="1 2" id="KW-0378">Hydrolase</keyword>
<dbReference type="Gene3D" id="3.90.1140.10">
    <property type="entry name" value="Cyclic phosphodiesterase"/>
    <property type="match status" value="1"/>
</dbReference>
<dbReference type="InterPro" id="IPR009097">
    <property type="entry name" value="Cyclic_Pdiesterase"/>
</dbReference>
<dbReference type="EC" id="3.1.4.58" evidence="2"/>
<gene>
    <name evidence="4" type="ORF">BECKTC1821D_GA0114238_104318</name>
</gene>
<dbReference type="Pfam" id="PF02834">
    <property type="entry name" value="LigT_PEase"/>
    <property type="match status" value="2"/>
</dbReference>
<comment type="catalytic activity">
    <reaction evidence="2">
        <text>a 3'-end 2',3'-cyclophospho-ribonucleotide-RNA + H2O = a 3'-end 2'-phospho-ribonucleotide-RNA + H(+)</text>
        <dbReference type="Rhea" id="RHEA:11828"/>
        <dbReference type="Rhea" id="RHEA-COMP:10464"/>
        <dbReference type="Rhea" id="RHEA-COMP:17353"/>
        <dbReference type="ChEBI" id="CHEBI:15377"/>
        <dbReference type="ChEBI" id="CHEBI:15378"/>
        <dbReference type="ChEBI" id="CHEBI:83064"/>
        <dbReference type="ChEBI" id="CHEBI:173113"/>
        <dbReference type="EC" id="3.1.4.58"/>
    </reaction>
</comment>
<dbReference type="InterPro" id="IPR014051">
    <property type="entry name" value="Phosphoesterase_HXTX"/>
</dbReference>
<comment type="similarity">
    <text evidence="2">Belongs to the 2H phosphoesterase superfamily. ThpR family.</text>
</comment>
<dbReference type="GO" id="GO:0008664">
    <property type="term" value="F:RNA 2',3'-cyclic 3'-phosphodiesterase activity"/>
    <property type="evidence" value="ECO:0007669"/>
    <property type="project" value="UniProtKB-EC"/>
</dbReference>
<dbReference type="PANTHER" id="PTHR35561">
    <property type="entry name" value="RNA 2',3'-CYCLIC PHOSPHODIESTERASE"/>
    <property type="match status" value="1"/>
</dbReference>
<feature type="active site" description="Proton acceptor" evidence="2">
    <location>
        <position position="130"/>
    </location>
</feature>
<evidence type="ECO:0000313" key="4">
    <source>
        <dbReference type="EMBL" id="VFK47240.1"/>
    </source>
</evidence>
<feature type="domain" description="Phosphoesterase HXTX" evidence="3">
    <location>
        <begin position="100"/>
        <end position="154"/>
    </location>
</feature>
<organism evidence="4">
    <name type="scientific">Candidatus Kentrum sp. TC</name>
    <dbReference type="NCBI Taxonomy" id="2126339"/>
    <lineage>
        <taxon>Bacteria</taxon>
        <taxon>Pseudomonadati</taxon>
        <taxon>Pseudomonadota</taxon>
        <taxon>Gammaproteobacteria</taxon>
        <taxon>Candidatus Kentrum</taxon>
    </lineage>
</organism>
<dbReference type="GO" id="GO:0004113">
    <property type="term" value="F:2',3'-cyclic-nucleotide 3'-phosphodiesterase activity"/>
    <property type="evidence" value="ECO:0007669"/>
    <property type="project" value="InterPro"/>
</dbReference>
<name>A0A450Z0D6_9GAMM</name>
<evidence type="ECO:0000256" key="1">
    <source>
        <dbReference type="ARBA" id="ARBA00022801"/>
    </source>
</evidence>
<evidence type="ECO:0000259" key="3">
    <source>
        <dbReference type="Pfam" id="PF02834"/>
    </source>
</evidence>
<protein>
    <recommendedName>
        <fullName evidence="2">RNA 2',3'-cyclic phosphodiesterase</fullName>
        <shortName evidence="2">RNA 2',3'-CPDase</shortName>
        <ecNumber evidence="2">3.1.4.58</ecNumber>
    </recommendedName>
</protein>
<feature type="active site" description="Proton donor" evidence="2">
    <location>
        <position position="48"/>
    </location>
</feature>
<feature type="short sequence motif" description="HXTX 1" evidence="2">
    <location>
        <begin position="48"/>
        <end position="51"/>
    </location>
</feature>
<evidence type="ECO:0000256" key="2">
    <source>
        <dbReference type="HAMAP-Rule" id="MF_01940"/>
    </source>
</evidence>
<feature type="short sequence motif" description="HXTX 2" evidence="2">
    <location>
        <begin position="130"/>
        <end position="133"/>
    </location>
</feature>
<comment type="function">
    <text evidence="2">Hydrolyzes RNA 2',3'-cyclic phosphodiester to an RNA 2'-phosphomonoester.</text>
</comment>